<dbReference type="Gene3D" id="3.30.450.20">
    <property type="entry name" value="PAS domain"/>
    <property type="match status" value="1"/>
</dbReference>
<evidence type="ECO:0000256" key="5">
    <source>
        <dbReference type="ARBA" id="ARBA00023136"/>
    </source>
</evidence>
<proteinExistence type="predicted"/>
<dbReference type="CDD" id="cd12914">
    <property type="entry name" value="PDC1_DGC_like"/>
    <property type="match status" value="1"/>
</dbReference>
<dbReference type="InterPro" id="IPR003660">
    <property type="entry name" value="HAMP_dom"/>
</dbReference>
<dbReference type="Pfam" id="PF00990">
    <property type="entry name" value="GGDEF"/>
    <property type="match status" value="1"/>
</dbReference>
<keyword evidence="8" id="KW-1185">Reference proteome</keyword>
<dbReference type="InterPro" id="IPR029787">
    <property type="entry name" value="Nucleotide_cyclase"/>
</dbReference>
<evidence type="ECO:0000256" key="2">
    <source>
        <dbReference type="ARBA" id="ARBA00022475"/>
    </source>
</evidence>
<dbReference type="Gene3D" id="3.30.70.270">
    <property type="match status" value="1"/>
</dbReference>
<dbReference type="PANTHER" id="PTHR46663">
    <property type="entry name" value="DIGUANYLATE CYCLASE DGCT-RELATED"/>
    <property type="match status" value="1"/>
</dbReference>
<dbReference type="CDD" id="cd12912">
    <property type="entry name" value="PDC2_MCP_like"/>
    <property type="match status" value="1"/>
</dbReference>
<dbReference type="RefSeq" id="WP_277417083.1">
    <property type="nucleotide sequence ID" value="NZ_CP119083.1"/>
</dbReference>
<dbReference type="Gene3D" id="6.10.340.10">
    <property type="match status" value="1"/>
</dbReference>
<evidence type="ECO:0000256" key="4">
    <source>
        <dbReference type="ARBA" id="ARBA00022989"/>
    </source>
</evidence>
<dbReference type="InterPro" id="IPR000160">
    <property type="entry name" value="GGDEF_dom"/>
</dbReference>
<evidence type="ECO:0000313" key="7">
    <source>
        <dbReference type="EMBL" id="WEF34405.1"/>
    </source>
</evidence>
<organism evidence="7 8">
    <name type="scientific">Pseudoduganella chitinolytica</name>
    <dbReference type="NCBI Taxonomy" id="34070"/>
    <lineage>
        <taxon>Bacteria</taxon>
        <taxon>Pseudomonadati</taxon>
        <taxon>Pseudomonadota</taxon>
        <taxon>Betaproteobacteria</taxon>
        <taxon>Burkholderiales</taxon>
        <taxon>Oxalobacteraceae</taxon>
        <taxon>Telluria group</taxon>
        <taxon>Pseudoduganella</taxon>
    </lineage>
</organism>
<dbReference type="NCBIfam" id="TIGR00254">
    <property type="entry name" value="GGDEF"/>
    <property type="match status" value="1"/>
</dbReference>
<evidence type="ECO:0000259" key="6">
    <source>
        <dbReference type="PROSITE" id="PS50887"/>
    </source>
</evidence>
<feature type="domain" description="GGDEF" evidence="6">
    <location>
        <begin position="401"/>
        <end position="533"/>
    </location>
</feature>
<gene>
    <name evidence="7" type="ORF">PX653_06445</name>
</gene>
<dbReference type="Proteomes" id="UP001216510">
    <property type="component" value="Chromosome"/>
</dbReference>
<reference evidence="7 8" key="1">
    <citation type="submission" date="2023-02" db="EMBL/GenBank/DDBJ databases">
        <title>Gemone sequence of Telluria chitinolytica ACM 3522T.</title>
        <authorList>
            <person name="Frediansyah A."/>
            <person name="Miess H."/>
            <person name="Gross H."/>
        </authorList>
    </citation>
    <scope>NUCLEOTIDE SEQUENCE [LARGE SCALE GENOMIC DNA]</scope>
    <source>
        <strain evidence="7 8">ACM 3522</strain>
    </source>
</reference>
<dbReference type="PANTHER" id="PTHR46663:SF2">
    <property type="entry name" value="GGDEF DOMAIN-CONTAINING PROTEIN"/>
    <property type="match status" value="1"/>
</dbReference>
<dbReference type="Pfam" id="PF00672">
    <property type="entry name" value="HAMP"/>
    <property type="match status" value="1"/>
</dbReference>
<keyword evidence="4" id="KW-1133">Transmembrane helix</keyword>
<sequence length="555" mass="59759">MRFVHPVKNLKSRLTLVVTVLVFASGVLLALAALTLAEREMVGLVGDREYALLVSAAGHLERDLDAKRTLLRAVAEGAHPDHLAPPGAVQAYLERHATLREQFFNVVAFDAGGKLVASLADRRQIGTIEAAQRPYFTETVRQHEGIVSQPFRSQLSGRPVVLLTEPVYDAAGHLVCILAGGIDLGQPSFLGQLEPLKPGRSGYLFLLAPDGTILHHPDPRRILRKVGEEPGGVMPTTQRALAGAEGWSRASTKAGVDALIGYKRVPSTGWIVGIVYPAAEAFAPLIALRRAAMLPTTLLALLAGLLGWLVIHRLLRPLETLRTQVASVERGEADIDVLDQSRDDEVGALSRAFFSLTRLRARADAEMARLASTDSLTGLYNRRMFEGELDKALLRAHRARASVAVAYLDIDRFKLINDTHGHATGDLVLVEFARRLRATVRATDTVARLAGDEFVVLFERPGGGEELASLGRKIVEAMRPPFQAGGAQLAVTTSVGLAVAAPAAAAMPCCARPTRPCTRPRRPGATAIACGRRPSISPLRGLRDGRACRPPPAMH</sequence>
<keyword evidence="5" id="KW-0472">Membrane</keyword>
<dbReference type="InterPro" id="IPR033479">
    <property type="entry name" value="dCache_1"/>
</dbReference>
<dbReference type="SMART" id="SM00267">
    <property type="entry name" value="GGDEF"/>
    <property type="match status" value="1"/>
</dbReference>
<dbReference type="InterPro" id="IPR052163">
    <property type="entry name" value="DGC-Regulatory_Protein"/>
</dbReference>
<keyword evidence="7" id="KW-0548">Nucleotidyltransferase</keyword>
<dbReference type="InterPro" id="IPR029151">
    <property type="entry name" value="Sensor-like_sf"/>
</dbReference>
<dbReference type="EC" id="2.7.7.65" evidence="7"/>
<accession>A0ABY8BF13</accession>
<dbReference type="CDD" id="cd06225">
    <property type="entry name" value="HAMP"/>
    <property type="match status" value="1"/>
</dbReference>
<dbReference type="InterPro" id="IPR043128">
    <property type="entry name" value="Rev_trsase/Diguanyl_cyclase"/>
</dbReference>
<keyword evidence="2" id="KW-1003">Cell membrane</keyword>
<dbReference type="EMBL" id="CP119083">
    <property type="protein sequence ID" value="WEF34405.1"/>
    <property type="molecule type" value="Genomic_DNA"/>
</dbReference>
<dbReference type="SUPFAM" id="SSF103190">
    <property type="entry name" value="Sensory domain-like"/>
    <property type="match status" value="1"/>
</dbReference>
<keyword evidence="3" id="KW-0812">Transmembrane</keyword>
<protein>
    <submittedName>
        <fullName evidence="7">Diguanylate cyclase</fullName>
        <ecNumber evidence="7">2.7.7.65</ecNumber>
    </submittedName>
</protein>
<comment type="subcellular location">
    <subcellularLocation>
        <location evidence="1">Cell membrane</location>
        <topology evidence="1">Multi-pass membrane protein</topology>
    </subcellularLocation>
</comment>
<dbReference type="GO" id="GO:0052621">
    <property type="term" value="F:diguanylate cyclase activity"/>
    <property type="evidence" value="ECO:0007669"/>
    <property type="project" value="UniProtKB-EC"/>
</dbReference>
<dbReference type="Pfam" id="PF02743">
    <property type="entry name" value="dCache_1"/>
    <property type="match status" value="1"/>
</dbReference>
<name>A0ABY8BF13_9BURK</name>
<keyword evidence="7" id="KW-0808">Transferase</keyword>
<dbReference type="SUPFAM" id="SSF55073">
    <property type="entry name" value="Nucleotide cyclase"/>
    <property type="match status" value="1"/>
</dbReference>
<evidence type="ECO:0000256" key="1">
    <source>
        <dbReference type="ARBA" id="ARBA00004651"/>
    </source>
</evidence>
<evidence type="ECO:0000256" key="3">
    <source>
        <dbReference type="ARBA" id="ARBA00022692"/>
    </source>
</evidence>
<dbReference type="CDD" id="cd01949">
    <property type="entry name" value="GGDEF"/>
    <property type="match status" value="1"/>
</dbReference>
<dbReference type="PROSITE" id="PS50887">
    <property type="entry name" value="GGDEF"/>
    <property type="match status" value="1"/>
</dbReference>
<evidence type="ECO:0000313" key="8">
    <source>
        <dbReference type="Proteomes" id="UP001216510"/>
    </source>
</evidence>